<name>A0A6A5YJS8_9PLEO</name>
<dbReference type="AlphaFoldDB" id="A0A6A5YJS8"/>
<keyword evidence="2" id="KW-0472">Membrane</keyword>
<feature type="transmembrane region" description="Helical" evidence="2">
    <location>
        <begin position="237"/>
        <end position="258"/>
    </location>
</feature>
<accession>A0A6A5YJS8</accession>
<feature type="region of interest" description="Disordered" evidence="1">
    <location>
        <begin position="208"/>
        <end position="229"/>
    </location>
</feature>
<organism evidence="3 4">
    <name type="scientific">Lophiotrema nucula</name>
    <dbReference type="NCBI Taxonomy" id="690887"/>
    <lineage>
        <taxon>Eukaryota</taxon>
        <taxon>Fungi</taxon>
        <taxon>Dikarya</taxon>
        <taxon>Ascomycota</taxon>
        <taxon>Pezizomycotina</taxon>
        <taxon>Dothideomycetes</taxon>
        <taxon>Pleosporomycetidae</taxon>
        <taxon>Pleosporales</taxon>
        <taxon>Lophiotremataceae</taxon>
        <taxon>Lophiotrema</taxon>
    </lineage>
</organism>
<evidence type="ECO:0000256" key="1">
    <source>
        <dbReference type="SAM" id="MobiDB-lite"/>
    </source>
</evidence>
<gene>
    <name evidence="3" type="ORF">BDV96DRAFT_607454</name>
</gene>
<evidence type="ECO:0000313" key="3">
    <source>
        <dbReference type="EMBL" id="KAF2106398.1"/>
    </source>
</evidence>
<evidence type="ECO:0000256" key="2">
    <source>
        <dbReference type="SAM" id="Phobius"/>
    </source>
</evidence>
<evidence type="ECO:0000313" key="4">
    <source>
        <dbReference type="Proteomes" id="UP000799770"/>
    </source>
</evidence>
<proteinExistence type="predicted"/>
<protein>
    <submittedName>
        <fullName evidence="3">Uncharacterized protein</fullName>
    </submittedName>
</protein>
<dbReference type="EMBL" id="ML977363">
    <property type="protein sequence ID" value="KAF2106398.1"/>
    <property type="molecule type" value="Genomic_DNA"/>
</dbReference>
<reference evidence="3" key="1">
    <citation type="journal article" date="2020" name="Stud. Mycol.">
        <title>101 Dothideomycetes genomes: a test case for predicting lifestyles and emergence of pathogens.</title>
        <authorList>
            <person name="Haridas S."/>
            <person name="Albert R."/>
            <person name="Binder M."/>
            <person name="Bloem J."/>
            <person name="Labutti K."/>
            <person name="Salamov A."/>
            <person name="Andreopoulos B."/>
            <person name="Baker S."/>
            <person name="Barry K."/>
            <person name="Bills G."/>
            <person name="Bluhm B."/>
            <person name="Cannon C."/>
            <person name="Castanera R."/>
            <person name="Culley D."/>
            <person name="Daum C."/>
            <person name="Ezra D."/>
            <person name="Gonzalez J."/>
            <person name="Henrissat B."/>
            <person name="Kuo A."/>
            <person name="Liang C."/>
            <person name="Lipzen A."/>
            <person name="Lutzoni F."/>
            <person name="Magnuson J."/>
            <person name="Mondo S."/>
            <person name="Nolan M."/>
            <person name="Ohm R."/>
            <person name="Pangilinan J."/>
            <person name="Park H.-J."/>
            <person name="Ramirez L."/>
            <person name="Alfaro M."/>
            <person name="Sun H."/>
            <person name="Tritt A."/>
            <person name="Yoshinaga Y."/>
            <person name="Zwiers L.-H."/>
            <person name="Turgeon B."/>
            <person name="Goodwin S."/>
            <person name="Spatafora J."/>
            <person name="Crous P."/>
            <person name="Grigoriev I."/>
        </authorList>
    </citation>
    <scope>NUCLEOTIDE SEQUENCE</scope>
    <source>
        <strain evidence="3">CBS 627.86</strain>
    </source>
</reference>
<keyword evidence="2" id="KW-1133">Transmembrane helix</keyword>
<keyword evidence="2" id="KW-0812">Transmembrane</keyword>
<sequence>MSSPMPTIVGPLTAFSAPEHCSTPYLGCDGSCSIAPLISSATCSDGTARYDANCFPGGESLRDVIDTSSGVFYTGTSCPVSQIAVDTTIAFESTQINCCPIDYSATSAAALCTKSLLESHSTSAYYCVGQSAHSVDLVFSPMNNQSLVGGLGGNNVNAATVLHTIAMGPHSVVVTGTIEGLMILPQIRYFQVEALQTGLFTTAQPRTSFQSVSPTNPVAAGTADRTETTSFSSGSKIAMGVSIPVVFIISGFLLFLLTRQRQRRLEARHARHSVHMRKRYPKAELVGNEGLVSGDTQYEKAELHANKEHQPGELDAVDTNVDKFIYELPANRAH</sequence>
<keyword evidence="4" id="KW-1185">Reference proteome</keyword>
<dbReference type="Proteomes" id="UP000799770">
    <property type="component" value="Unassembled WGS sequence"/>
</dbReference>